<evidence type="ECO:0000256" key="1">
    <source>
        <dbReference type="SAM" id="MobiDB-lite"/>
    </source>
</evidence>
<reference evidence="2" key="1">
    <citation type="submission" date="2020-03" db="EMBL/GenBank/DDBJ databases">
        <title>Hybrid Assembly of Korean Phytophthora infestans isolates.</title>
        <authorList>
            <person name="Prokchorchik M."/>
            <person name="Lee Y."/>
            <person name="Seo J."/>
            <person name="Cho J.-H."/>
            <person name="Park Y.-E."/>
            <person name="Jang D.-C."/>
            <person name="Im J.-S."/>
            <person name="Choi J.-G."/>
            <person name="Park H.-J."/>
            <person name="Lee G.-B."/>
            <person name="Lee Y.-G."/>
            <person name="Hong S.-Y."/>
            <person name="Cho K."/>
            <person name="Sohn K.H."/>
        </authorList>
    </citation>
    <scope>NUCLEOTIDE SEQUENCE</scope>
    <source>
        <strain evidence="2">KR_2_A2</strain>
    </source>
</reference>
<sequence length="415" mass="45987">MAFLATEDRFGPDLNRYRQGEPDPCTYTPLELPDGKKLSGTFGHHRHEQCKPSPQFVAAAAASPAIATALTALEENSLKNLRKIYEPNVCSYSPTVEGQFPRAYTMKEVLAERKRAALHRNKVRNEDAMSAQELHLALGPGSYELVQQTNQEMVATPFTFSHEKRHGILENTASLGRTGCSPGPGIYRAESSTGVPSASAMASTAFRSTHAAAFITRVRSDSQLHQQQKKDTAMYSKELAKSYQQLSASVERLGKRLASPELRERTFQRFTKNTPALEAYRRGPGCYNSRHNTNQDENGISDSPSDFFQLSPLRRKSSNAFGSVASRDLLTSMIAAGHANAHTIGPGIYDAYSSSFILPTHNLTYKQEMQRADPKTKRKSRRKASSSDTQADDEPRGSTQKEMWEVMRHGPTLPS</sequence>
<dbReference type="AlphaFoldDB" id="A0A8S9UIP0"/>
<name>A0A8S9UIP0_PHYIN</name>
<evidence type="ECO:0000313" key="2">
    <source>
        <dbReference type="EMBL" id="KAF4140403.1"/>
    </source>
</evidence>
<protein>
    <submittedName>
        <fullName evidence="2">Uncharacterized protein</fullName>
    </submittedName>
</protein>
<organism evidence="2 3">
    <name type="scientific">Phytophthora infestans</name>
    <name type="common">Potato late blight agent</name>
    <name type="synonym">Botrytis infestans</name>
    <dbReference type="NCBI Taxonomy" id="4787"/>
    <lineage>
        <taxon>Eukaryota</taxon>
        <taxon>Sar</taxon>
        <taxon>Stramenopiles</taxon>
        <taxon>Oomycota</taxon>
        <taxon>Peronosporomycetes</taxon>
        <taxon>Peronosporales</taxon>
        <taxon>Peronosporaceae</taxon>
        <taxon>Phytophthora</taxon>
    </lineage>
</organism>
<comment type="caution">
    <text evidence="2">The sequence shown here is derived from an EMBL/GenBank/DDBJ whole genome shotgun (WGS) entry which is preliminary data.</text>
</comment>
<dbReference type="Proteomes" id="UP000704712">
    <property type="component" value="Unassembled WGS sequence"/>
</dbReference>
<proteinExistence type="predicted"/>
<accession>A0A8S9UIP0</accession>
<feature type="region of interest" description="Disordered" evidence="1">
    <location>
        <begin position="367"/>
        <end position="415"/>
    </location>
</feature>
<dbReference type="EMBL" id="JAACNO010001467">
    <property type="protein sequence ID" value="KAF4140403.1"/>
    <property type="molecule type" value="Genomic_DNA"/>
</dbReference>
<gene>
    <name evidence="2" type="ORF">GN958_ATG10400</name>
</gene>
<feature type="region of interest" description="Disordered" evidence="1">
    <location>
        <begin position="281"/>
        <end position="302"/>
    </location>
</feature>
<feature type="compositionally biased region" description="Polar residues" evidence="1">
    <location>
        <begin position="289"/>
        <end position="302"/>
    </location>
</feature>
<evidence type="ECO:0000313" key="3">
    <source>
        <dbReference type="Proteomes" id="UP000704712"/>
    </source>
</evidence>